<evidence type="ECO:0000256" key="8">
    <source>
        <dbReference type="ARBA" id="ARBA00023237"/>
    </source>
</evidence>
<dbReference type="NCBIfam" id="TIGR01376">
    <property type="entry name" value="POMP_repeat"/>
    <property type="match status" value="1"/>
</dbReference>
<evidence type="ECO:0000256" key="9">
    <source>
        <dbReference type="SAM" id="SignalP"/>
    </source>
</evidence>
<comment type="subcellular location">
    <subcellularLocation>
        <location evidence="1">Cell envelope</location>
    </subcellularLocation>
    <subcellularLocation>
        <location evidence="2">Cell outer membrane</location>
    </subcellularLocation>
    <subcellularLocation>
        <location evidence="3">Secreted</location>
    </subcellularLocation>
</comment>
<feature type="signal peptide" evidence="9">
    <location>
        <begin position="1"/>
        <end position="19"/>
    </location>
</feature>
<dbReference type="OrthoDB" id="9790247at2"/>
<dbReference type="NCBIfam" id="NF041518">
    <property type="entry name" value="choice_anch_Q"/>
    <property type="match status" value="1"/>
</dbReference>
<accession>A0A4R3N483</accession>
<evidence type="ECO:0000256" key="1">
    <source>
        <dbReference type="ARBA" id="ARBA00004196"/>
    </source>
</evidence>
<keyword evidence="4" id="KW-0964">Secreted</keyword>
<dbReference type="Proteomes" id="UP000295717">
    <property type="component" value="Unassembled WGS sequence"/>
</dbReference>
<name>A0A4R3N483_9GAMM</name>
<keyword evidence="8" id="KW-0998">Cell outer membrane</keyword>
<dbReference type="AlphaFoldDB" id="A0A4R3N483"/>
<evidence type="ECO:0000256" key="7">
    <source>
        <dbReference type="ARBA" id="ARBA00023157"/>
    </source>
</evidence>
<protein>
    <submittedName>
        <fullName evidence="11">Putative outer membrane repeat protein</fullName>
    </submittedName>
</protein>
<keyword evidence="12" id="KW-1185">Reference proteome</keyword>
<evidence type="ECO:0000313" key="12">
    <source>
        <dbReference type="Proteomes" id="UP000295717"/>
    </source>
</evidence>
<dbReference type="InterPro" id="IPR006558">
    <property type="entry name" value="LamG-like"/>
</dbReference>
<dbReference type="InterPro" id="IPR011050">
    <property type="entry name" value="Pectin_lyase_fold/virulence"/>
</dbReference>
<dbReference type="PANTHER" id="PTHR47635:SF2">
    <property type="entry name" value="LAMG-LIKE JELLYROLL FOLD DOMAIN-CONTAINING PROTEIN"/>
    <property type="match status" value="1"/>
</dbReference>
<dbReference type="InterPro" id="IPR013320">
    <property type="entry name" value="ConA-like_dom_sf"/>
</dbReference>
<dbReference type="Pfam" id="PF13385">
    <property type="entry name" value="Laminin_G_3"/>
    <property type="match status" value="1"/>
</dbReference>
<evidence type="ECO:0000256" key="5">
    <source>
        <dbReference type="ARBA" id="ARBA00022729"/>
    </source>
</evidence>
<evidence type="ECO:0000256" key="4">
    <source>
        <dbReference type="ARBA" id="ARBA00022525"/>
    </source>
</evidence>
<dbReference type="InterPro" id="IPR012334">
    <property type="entry name" value="Pectin_lyas_fold"/>
</dbReference>
<dbReference type="Gene3D" id="2.60.120.200">
    <property type="match status" value="1"/>
</dbReference>
<sequence>MKSLINVAILLCLCNNAWAKNIWVPDQFSSIQDALNNALTGDVVWVRSGLYTESIIWPQVQGIQLKGKDGAKNCILDGGGTRRILTIEDKTEITRVSGFTFRNGLETTGGAISIERGAPTIATNIFTGNQATTDYGGAIRCHQCSSRIEKNRFIGNFAAKFGGAISNINASSIISQNAFIENKSNEDGGAVDVWGDGSKATVIERNEFIRNEAVFNGGAVGIWGASPTLINNLMAENEAMDGVGIAMFFSNASIMNSTISSPDSSASAIACMGYNQATEFNPKITNSIIWPNQMRFWNFCNPKFSHSLYQGGYGSGNLDIDPLFRGKGDYHLRITSAALDAATDEGAPATDLKGQARPKGKGVDMGAYEASQAAFFQVSITPDTESGMGPLDVTIKCTSPYSIKKYSIDYGDGSSVEESGSGQFQHRYHIGSHRLVITAERADKVKSTQYRYIHSFGLAANYPFRGNTNDATKNQQDGVAVGASLTTDRRRMPNQAYFFNPQERDYIEVDTVDKLLSNITDQVTLTAWVNPVEISIDSGIVTKGSVWYMSYGLILTQAGALRFISSNNSETSHAGGDSSFIVPTGKWSHIAATYDGATLRFYVNGELDPQQTHLIKRFSTTDLPLYIGKLHANPPNYFNGSIDEVRVYNYALSAKQIRAIYQGSKATSVN</sequence>
<dbReference type="SUPFAM" id="SSF49899">
    <property type="entry name" value="Concanavalin A-like lectins/glucanases"/>
    <property type="match status" value="1"/>
</dbReference>
<proteinExistence type="predicted"/>
<dbReference type="InterPro" id="IPR059226">
    <property type="entry name" value="Choice_anch_Q_dom"/>
</dbReference>
<evidence type="ECO:0000256" key="2">
    <source>
        <dbReference type="ARBA" id="ARBA00004442"/>
    </source>
</evidence>
<evidence type="ECO:0000313" key="11">
    <source>
        <dbReference type="EMBL" id="TCT23978.1"/>
    </source>
</evidence>
<dbReference type="EMBL" id="SMAO01000001">
    <property type="protein sequence ID" value="TCT23978.1"/>
    <property type="molecule type" value="Genomic_DNA"/>
</dbReference>
<dbReference type="Gene3D" id="2.160.20.10">
    <property type="entry name" value="Single-stranded right-handed beta-helix, Pectin lyase-like"/>
    <property type="match status" value="1"/>
</dbReference>
<evidence type="ECO:0000259" key="10">
    <source>
        <dbReference type="SMART" id="SM00560"/>
    </source>
</evidence>
<keyword evidence="5 9" id="KW-0732">Signal</keyword>
<keyword evidence="6" id="KW-0472">Membrane</keyword>
<evidence type="ECO:0000256" key="3">
    <source>
        <dbReference type="ARBA" id="ARBA00004613"/>
    </source>
</evidence>
<evidence type="ECO:0000256" key="6">
    <source>
        <dbReference type="ARBA" id="ARBA00023136"/>
    </source>
</evidence>
<dbReference type="SMART" id="SM00560">
    <property type="entry name" value="LamGL"/>
    <property type="match status" value="1"/>
</dbReference>
<feature type="chain" id="PRO_5020465574" evidence="9">
    <location>
        <begin position="20"/>
        <end position="670"/>
    </location>
</feature>
<feature type="domain" description="LamG-like jellyroll fold" evidence="10">
    <location>
        <begin position="521"/>
        <end position="655"/>
    </location>
</feature>
<dbReference type="GO" id="GO:0005576">
    <property type="term" value="C:extracellular region"/>
    <property type="evidence" value="ECO:0007669"/>
    <property type="project" value="UniProtKB-SubCell"/>
</dbReference>
<dbReference type="InterPro" id="IPR003368">
    <property type="entry name" value="POMP_repeat"/>
</dbReference>
<keyword evidence="7" id="KW-1015">Disulfide bond</keyword>
<dbReference type="PANTHER" id="PTHR47635">
    <property type="entry name" value="CUB DOMAIN-CONTAINING PROTEIN"/>
    <property type="match status" value="1"/>
</dbReference>
<comment type="caution">
    <text evidence="11">The sequence shown here is derived from an EMBL/GenBank/DDBJ whole genome shotgun (WGS) entry which is preliminary data.</text>
</comment>
<gene>
    <name evidence="11" type="ORF">EDC35_101295</name>
</gene>
<dbReference type="RefSeq" id="WP_132975059.1">
    <property type="nucleotide sequence ID" value="NZ_SMAO01000001.1"/>
</dbReference>
<dbReference type="SUPFAM" id="SSF51126">
    <property type="entry name" value="Pectin lyase-like"/>
    <property type="match status" value="1"/>
</dbReference>
<reference evidence="11 12" key="1">
    <citation type="submission" date="2019-03" db="EMBL/GenBank/DDBJ databases">
        <title>Genomic Encyclopedia of Type Strains, Phase IV (KMG-IV): sequencing the most valuable type-strain genomes for metagenomic binning, comparative biology and taxonomic classification.</title>
        <authorList>
            <person name="Goeker M."/>
        </authorList>
    </citation>
    <scope>NUCLEOTIDE SEQUENCE [LARGE SCALE GENOMIC DNA]</scope>
    <source>
        <strain evidence="11 12">DSM 13587</strain>
    </source>
</reference>
<dbReference type="GO" id="GO:0009279">
    <property type="term" value="C:cell outer membrane"/>
    <property type="evidence" value="ECO:0007669"/>
    <property type="project" value="UniProtKB-SubCell"/>
</dbReference>
<organism evidence="11 12">
    <name type="scientific">Thiobaca trueperi</name>
    <dbReference type="NCBI Taxonomy" id="127458"/>
    <lineage>
        <taxon>Bacteria</taxon>
        <taxon>Pseudomonadati</taxon>
        <taxon>Pseudomonadota</taxon>
        <taxon>Gammaproteobacteria</taxon>
        <taxon>Chromatiales</taxon>
        <taxon>Chromatiaceae</taxon>
        <taxon>Thiobaca</taxon>
    </lineage>
</organism>